<evidence type="ECO:0000256" key="8">
    <source>
        <dbReference type="ARBA" id="ARBA00045103"/>
    </source>
</evidence>
<feature type="domain" description="Glycosyltransferase subfamily 4-like N-terminal" evidence="12">
    <location>
        <begin position="18"/>
        <end position="190"/>
    </location>
</feature>
<evidence type="ECO:0000256" key="9">
    <source>
        <dbReference type="ARBA" id="ARBA00045104"/>
    </source>
</evidence>
<comment type="similarity">
    <text evidence="10">Belongs to the glycosyltransferase group 1 family.</text>
</comment>
<keyword evidence="6" id="KW-1133">Transmembrane helix</keyword>
<evidence type="ECO:0000256" key="1">
    <source>
        <dbReference type="ARBA" id="ARBA00004922"/>
    </source>
</evidence>
<comment type="subcellular location">
    <subcellularLocation>
        <location evidence="10">Endoplasmic reticulum membrane</location>
        <topology evidence="10">Single-pass membrane protein</topology>
    </subcellularLocation>
</comment>
<keyword evidence="2 10" id="KW-0328">Glycosyltransferase</keyword>
<name>A0AAN7SSC0_9COLE</name>
<keyword evidence="7" id="KW-0472">Membrane</keyword>
<proteinExistence type="inferred from homology"/>
<evidence type="ECO:0000256" key="6">
    <source>
        <dbReference type="ARBA" id="ARBA00022989"/>
    </source>
</evidence>
<comment type="function">
    <text evidence="10">Mannosylates Man(2)GlcNAc(2)-dolichol diphosphate and Man(1)GlcNAc(2)-dolichol diphosphate to form Man(3)GlcNAc(2)-dolichol diphosphate.</text>
</comment>
<comment type="pathway">
    <text evidence="1 10">Protein modification; protein glycosylation.</text>
</comment>
<dbReference type="GO" id="GO:0004378">
    <property type="term" value="F:GDP-Man:Man(1)GlcNAc(2)-PP-Dol alpha-1,3-mannosyltransferase activity"/>
    <property type="evidence" value="ECO:0007669"/>
    <property type="project" value="UniProtKB-UniRule"/>
</dbReference>
<comment type="catalytic activity">
    <reaction evidence="9 10">
        <text>an alpha-D-Man-(1-&gt;3)-beta-D-Man-(1-&gt;4)-beta-D-GlcNAc-(1-&gt;4)-alpha-D-GlcNAc-diphospho-di-trans,poly-cis-dolichol + GDP-alpha-D-mannose = an alpha-D-Man-(1-&gt;3)-[alpha-D-Man-(1-&gt;6)]-beta-D-Man-(1-&gt;4)-beta-D-GlcNAc-(1-&gt;4)-alpha-D-GlcNAc-diphospho-di-trans,poly-cis-dolichol + GDP + H(+)</text>
        <dbReference type="Rhea" id="RHEA:29519"/>
        <dbReference type="Rhea" id="RHEA-COMP:19513"/>
        <dbReference type="Rhea" id="RHEA-COMP:19515"/>
        <dbReference type="ChEBI" id="CHEBI:15378"/>
        <dbReference type="ChEBI" id="CHEBI:57527"/>
        <dbReference type="ChEBI" id="CHEBI:58189"/>
        <dbReference type="ChEBI" id="CHEBI:132510"/>
        <dbReference type="ChEBI" id="CHEBI:132511"/>
        <dbReference type="EC" id="2.4.1.257"/>
    </reaction>
    <physiologicalReaction direction="left-to-right" evidence="9 10">
        <dbReference type="Rhea" id="RHEA:29520"/>
    </physiologicalReaction>
</comment>
<accession>A0AAN7SSC0</accession>
<dbReference type="GO" id="GO:0005789">
    <property type="term" value="C:endoplasmic reticulum membrane"/>
    <property type="evidence" value="ECO:0007669"/>
    <property type="project" value="UniProtKB-SubCell"/>
</dbReference>
<reference evidence="14" key="1">
    <citation type="submission" date="2023-01" db="EMBL/GenBank/DDBJ databases">
        <title>Key to firefly adult light organ development and bioluminescence: homeobox transcription factors regulate luciferase expression and transportation to peroxisome.</title>
        <authorList>
            <person name="Fu X."/>
        </authorList>
    </citation>
    <scope>NUCLEOTIDE SEQUENCE [LARGE SCALE GENOMIC DNA]</scope>
</reference>
<comment type="caution">
    <text evidence="13">The sequence shown here is derived from an EMBL/GenBank/DDBJ whole genome shotgun (WGS) entry which is preliminary data.</text>
</comment>
<evidence type="ECO:0000256" key="2">
    <source>
        <dbReference type="ARBA" id="ARBA00022676"/>
    </source>
</evidence>
<feature type="domain" description="Glycosyl transferase family 1" evidence="11">
    <location>
        <begin position="214"/>
        <end position="379"/>
    </location>
</feature>
<evidence type="ECO:0000259" key="12">
    <source>
        <dbReference type="Pfam" id="PF13439"/>
    </source>
</evidence>
<evidence type="ECO:0000256" key="4">
    <source>
        <dbReference type="ARBA" id="ARBA00022692"/>
    </source>
</evidence>
<keyword evidence="5" id="KW-0256">Endoplasmic reticulum</keyword>
<organism evidence="13 14">
    <name type="scientific">Aquatica leii</name>
    <dbReference type="NCBI Taxonomy" id="1421715"/>
    <lineage>
        <taxon>Eukaryota</taxon>
        <taxon>Metazoa</taxon>
        <taxon>Ecdysozoa</taxon>
        <taxon>Arthropoda</taxon>
        <taxon>Hexapoda</taxon>
        <taxon>Insecta</taxon>
        <taxon>Pterygota</taxon>
        <taxon>Neoptera</taxon>
        <taxon>Endopterygota</taxon>
        <taxon>Coleoptera</taxon>
        <taxon>Polyphaga</taxon>
        <taxon>Elateriformia</taxon>
        <taxon>Elateroidea</taxon>
        <taxon>Lampyridae</taxon>
        <taxon>Luciolinae</taxon>
        <taxon>Aquatica</taxon>
    </lineage>
</organism>
<keyword evidence="4" id="KW-0812">Transmembrane</keyword>
<evidence type="ECO:0000256" key="5">
    <source>
        <dbReference type="ARBA" id="ARBA00022824"/>
    </source>
</evidence>
<evidence type="ECO:0000256" key="3">
    <source>
        <dbReference type="ARBA" id="ARBA00022679"/>
    </source>
</evidence>
<dbReference type="PANTHER" id="PTHR45918:SF1">
    <property type="entry name" value="ALPHA-1,3_1,6-MANNOSYLTRANSFERASE ALG2"/>
    <property type="match status" value="1"/>
</dbReference>
<keyword evidence="3 10" id="KW-0808">Transferase</keyword>
<dbReference type="EC" id="2.4.1.132" evidence="10"/>
<dbReference type="PANTHER" id="PTHR45918">
    <property type="entry name" value="ALPHA-1,3/1,6-MANNOSYLTRANSFERASE ALG2"/>
    <property type="match status" value="1"/>
</dbReference>
<dbReference type="InterPro" id="IPR001296">
    <property type="entry name" value="Glyco_trans_1"/>
</dbReference>
<protein>
    <recommendedName>
        <fullName evidence="10">Alpha-1,3/1,6-mannosyltransferase ALG2</fullName>
        <ecNumber evidence="10">2.4.1.132</ecNumber>
        <ecNumber evidence="10">2.4.1.257</ecNumber>
    </recommendedName>
    <alternativeName>
        <fullName evidence="10">GDP-Man:Man(1)GlcNAc(2)-PP-Dol alpha-1,3-mannosyltransferase</fullName>
    </alternativeName>
</protein>
<dbReference type="SUPFAM" id="SSF53756">
    <property type="entry name" value="UDP-Glycosyltransferase/glycogen phosphorylase"/>
    <property type="match status" value="1"/>
</dbReference>
<gene>
    <name evidence="13" type="ORF">RN001_006879</name>
</gene>
<dbReference type="Gene3D" id="3.40.50.2000">
    <property type="entry name" value="Glycogen Phosphorylase B"/>
    <property type="match status" value="2"/>
</dbReference>
<evidence type="ECO:0000256" key="10">
    <source>
        <dbReference type="RuleBase" id="RU367136"/>
    </source>
</evidence>
<dbReference type="EC" id="2.4.1.257" evidence="10"/>
<dbReference type="InterPro" id="IPR028098">
    <property type="entry name" value="Glyco_trans_4-like_N"/>
</dbReference>
<keyword evidence="14" id="KW-1185">Reference proteome</keyword>
<dbReference type="AlphaFoldDB" id="A0AAN7SSC0"/>
<comment type="catalytic activity">
    <reaction evidence="8 10">
        <text>a beta-D-Man-(1-&gt;4)-beta-D-GlcNAc-(1-&gt;4)-alpha-D-GlcNAc-diphospho-di-trans,poly-cis-dolichol + GDP-alpha-D-mannose = an alpha-D-Man-(1-&gt;3)-beta-D-Man-(1-&gt;4)-beta-D-GlcNAc-(1-&gt;4)-alpha-D-GlcNAc-diphospho-di-trans,poly-cis-dolichol + GDP + H(+)</text>
        <dbReference type="Rhea" id="RHEA:29515"/>
        <dbReference type="Rhea" id="RHEA-COMP:19511"/>
        <dbReference type="Rhea" id="RHEA-COMP:19513"/>
        <dbReference type="ChEBI" id="CHEBI:15378"/>
        <dbReference type="ChEBI" id="CHEBI:57527"/>
        <dbReference type="ChEBI" id="CHEBI:58189"/>
        <dbReference type="ChEBI" id="CHEBI:58472"/>
        <dbReference type="ChEBI" id="CHEBI:132510"/>
        <dbReference type="EC" id="2.4.1.132"/>
    </reaction>
    <physiologicalReaction direction="left-to-right" evidence="8 10">
        <dbReference type="Rhea" id="RHEA:29516"/>
    </physiologicalReaction>
</comment>
<evidence type="ECO:0000256" key="7">
    <source>
        <dbReference type="ARBA" id="ARBA00023136"/>
    </source>
</evidence>
<dbReference type="Pfam" id="PF00534">
    <property type="entry name" value="Glycos_transf_1"/>
    <property type="match status" value="1"/>
</dbReference>
<evidence type="ECO:0000313" key="13">
    <source>
        <dbReference type="EMBL" id="KAK4883560.1"/>
    </source>
</evidence>
<evidence type="ECO:0000313" key="14">
    <source>
        <dbReference type="Proteomes" id="UP001353858"/>
    </source>
</evidence>
<dbReference type="EMBL" id="JARPUR010000002">
    <property type="protein sequence ID" value="KAK4883560.1"/>
    <property type="molecule type" value="Genomic_DNA"/>
</dbReference>
<dbReference type="Proteomes" id="UP001353858">
    <property type="component" value="Unassembled WGS sequence"/>
</dbReference>
<dbReference type="Pfam" id="PF13439">
    <property type="entry name" value="Glyco_transf_4"/>
    <property type="match status" value="1"/>
</dbReference>
<dbReference type="InterPro" id="IPR027054">
    <property type="entry name" value="ALG2"/>
</dbReference>
<dbReference type="GO" id="GO:0102704">
    <property type="term" value="F:GDP-Man:Man(2)GlcNAc(2)-PP-Dol alpha-1,6-mannosyltransferase activity"/>
    <property type="evidence" value="ECO:0007669"/>
    <property type="project" value="UniProtKB-UniRule"/>
</dbReference>
<evidence type="ECO:0000259" key="11">
    <source>
        <dbReference type="Pfam" id="PF00534"/>
    </source>
</evidence>
<sequence length="494" mass="55263">MEKSRKANVVFIHPDLGIGGAERLVLDVAVALSKEHKNVSFVTNHFNRNHAFQELRDNNFPVSVIGDWLPRSICGICQALCAYFRMVFLALIQVLFVKVKPDVYFVDQIPIAVPFIKWAGGKVIYYCHHPDLLASPLGGSLKRIYRLPINWLELKGTSMADVILVNSKYTASVFHKTFPEITQSIEILYPTIASSYLDMIQNMKPKSIKTLIPELEPLHDPFIFLSINRFHPAKKLELAIEALKMLQNKLSSKDWDRVHLIMAGGFDPHSTTNATYFSKLVKLSESKELSGKITFLKSPSDDLKADLLLACRCLIYTPVNEHFGIVPLEAMTAAKPVIACNSGGPCETIVDDVTGYLCEPTPASFSEGLFKILNNQDLLKMGVLGRERLEQCFSYNMFCTKVNKVVDTVVYGVQSPEPSLPEKIVEEKEDANLTHDSTVKMDKELTNLFESPCSTTYLSTADSSTDICDSDVSNQEETVPILNDHVEVNEESSF</sequence>